<feature type="region of interest" description="Disordered" evidence="1">
    <location>
        <begin position="497"/>
        <end position="547"/>
    </location>
</feature>
<dbReference type="Proteomes" id="UP000596742">
    <property type="component" value="Unassembled WGS sequence"/>
</dbReference>
<gene>
    <name evidence="3" type="ORF">MGAL_10B059903</name>
</gene>
<dbReference type="AlphaFoldDB" id="A0A8B6C880"/>
<proteinExistence type="predicted"/>
<name>A0A8B6C880_MYTGA</name>
<protein>
    <recommendedName>
        <fullName evidence="2">DZIP3-like HEPN domain-containing protein</fullName>
    </recommendedName>
</protein>
<sequence>MASVLLEDDIKGHATAVIVVLDIFPQIMREMIVNNFPPKGVSRQIQNEPNQTFKKQLTPTEKNMISKLDVTGYNDLDISCLYKIIRNFNLLPSPNQGWGQKPKPEDQSEGDDVERMKSHRNDILHRPRGGLPESEKKKFFQESIEIAKRMDKRIGSPKNGFQSRIEAIKSYHVSRQKYIEAIEKCAEFQERLHEISKTPSFELHYGNDIKIRINNKEIRGDRSTSCTLYLKDPDFDVNDIIKRLDEIKEIMRKESYDISLDGAEIGSLILHVKILDRCFYTKKVLHKAIQSFVQQFFQIAHIRCRKTYTLVLAESDNFVAERVLTKRNNFGCLEENSLPILKLNVNVKNSAFEDDLVLYREVGRFITGMYSAVDRNDIPVNGSAREVLMLTNEEKVFSSSEANQNSQLSASISYGYDESTTVGCLQSNQMTKSGEFKKSMVENEFGEIILPMEQETTQITKRSERSTRAGMAQTVFPYIYDRPQIVPDWYLPYKTSQNQNVERPSSSATPFRANQNSSIMSARQNKSVRKSGGPPPEYIYPPAPPKRESSLNLLLNIRKYPTRPMTQPSAKQGGNEHIPKNSNHVTTFNDRIRLNYVQKDNERNAIDPGIKKHSKIDVCFDSIRELEQPPLDQYGHRVRDEKYKVNHPEQHDDRRYTLQRLRMSNTKQDKYTSQNIHYRDSANYLFRKGEPDTFDNSKPAFKTYPYNTNKFDQMKKRYQLTHDENHKSQQGQSTYNKEMIYSWDTSELVPNEHYAASYMKKLVCKVFAKRTLEHERQSISSRGGSGLSRTASIYSSA</sequence>
<feature type="region of interest" description="Disordered" evidence="1">
    <location>
        <begin position="94"/>
        <end position="132"/>
    </location>
</feature>
<dbReference type="EMBL" id="UYJE01001273">
    <property type="protein sequence ID" value="VDI00796.1"/>
    <property type="molecule type" value="Genomic_DNA"/>
</dbReference>
<dbReference type="InterPro" id="IPR041249">
    <property type="entry name" value="HEPN_DZIP3"/>
</dbReference>
<comment type="caution">
    <text evidence="3">The sequence shown here is derived from an EMBL/GenBank/DDBJ whole genome shotgun (WGS) entry which is preliminary data.</text>
</comment>
<feature type="compositionally biased region" description="Basic and acidic residues" evidence="1">
    <location>
        <begin position="113"/>
        <end position="125"/>
    </location>
</feature>
<evidence type="ECO:0000313" key="3">
    <source>
        <dbReference type="EMBL" id="VDI00796.1"/>
    </source>
</evidence>
<organism evidence="3 4">
    <name type="scientific">Mytilus galloprovincialis</name>
    <name type="common">Mediterranean mussel</name>
    <dbReference type="NCBI Taxonomy" id="29158"/>
    <lineage>
        <taxon>Eukaryota</taxon>
        <taxon>Metazoa</taxon>
        <taxon>Spiralia</taxon>
        <taxon>Lophotrochozoa</taxon>
        <taxon>Mollusca</taxon>
        <taxon>Bivalvia</taxon>
        <taxon>Autobranchia</taxon>
        <taxon>Pteriomorphia</taxon>
        <taxon>Mytilida</taxon>
        <taxon>Mytiloidea</taxon>
        <taxon>Mytilidae</taxon>
        <taxon>Mytilinae</taxon>
        <taxon>Mytilus</taxon>
    </lineage>
</organism>
<evidence type="ECO:0000313" key="4">
    <source>
        <dbReference type="Proteomes" id="UP000596742"/>
    </source>
</evidence>
<keyword evidence="4" id="KW-1185">Reference proteome</keyword>
<dbReference type="OrthoDB" id="6089079at2759"/>
<feature type="compositionally biased region" description="Low complexity" evidence="1">
    <location>
        <begin position="778"/>
        <end position="797"/>
    </location>
</feature>
<feature type="compositionally biased region" description="Pro residues" evidence="1">
    <location>
        <begin position="533"/>
        <end position="544"/>
    </location>
</feature>
<feature type="region of interest" description="Disordered" evidence="1">
    <location>
        <begin position="775"/>
        <end position="797"/>
    </location>
</feature>
<accession>A0A8B6C880</accession>
<reference evidence="3" key="1">
    <citation type="submission" date="2018-11" db="EMBL/GenBank/DDBJ databases">
        <authorList>
            <person name="Alioto T."/>
            <person name="Alioto T."/>
        </authorList>
    </citation>
    <scope>NUCLEOTIDE SEQUENCE</scope>
</reference>
<feature type="compositionally biased region" description="Polar residues" evidence="1">
    <location>
        <begin position="497"/>
        <end position="525"/>
    </location>
</feature>
<evidence type="ECO:0000259" key="2">
    <source>
        <dbReference type="Pfam" id="PF18738"/>
    </source>
</evidence>
<feature type="domain" description="DZIP3-like HEPN" evidence="2">
    <location>
        <begin position="50"/>
        <end position="141"/>
    </location>
</feature>
<evidence type="ECO:0000256" key="1">
    <source>
        <dbReference type="SAM" id="MobiDB-lite"/>
    </source>
</evidence>
<dbReference type="Pfam" id="PF18738">
    <property type="entry name" value="HEPN_DZIP3"/>
    <property type="match status" value="1"/>
</dbReference>